<dbReference type="InterPro" id="IPR051827">
    <property type="entry name" value="Cas4_exonuclease"/>
</dbReference>
<keyword evidence="12 13" id="KW-0464">Manganese</keyword>
<protein>
    <recommendedName>
        <fullName evidence="4 13">CRISPR-associated exonuclease Cas4</fullName>
        <ecNumber evidence="3 13">3.1.12.1</ecNumber>
    </recommendedName>
</protein>
<evidence type="ECO:0000256" key="6">
    <source>
        <dbReference type="ARBA" id="ARBA00022723"/>
    </source>
</evidence>
<evidence type="ECO:0000313" key="15">
    <source>
        <dbReference type="EMBL" id="EKE30552.1"/>
    </source>
</evidence>
<dbReference type="InterPro" id="IPR022765">
    <property type="entry name" value="Dna2/Cas4_DUF83"/>
</dbReference>
<evidence type="ECO:0000256" key="7">
    <source>
        <dbReference type="ARBA" id="ARBA00022801"/>
    </source>
</evidence>
<evidence type="ECO:0000256" key="2">
    <source>
        <dbReference type="ARBA" id="ARBA00009189"/>
    </source>
</evidence>
<evidence type="ECO:0000256" key="13">
    <source>
        <dbReference type="RuleBase" id="RU365022"/>
    </source>
</evidence>
<dbReference type="GO" id="GO:0051607">
    <property type="term" value="P:defense response to virus"/>
    <property type="evidence" value="ECO:0007669"/>
    <property type="project" value="UniProtKB-KW"/>
</dbReference>
<evidence type="ECO:0000256" key="9">
    <source>
        <dbReference type="ARBA" id="ARBA00023004"/>
    </source>
</evidence>
<dbReference type="PANTHER" id="PTHR36531">
    <property type="entry name" value="CRISPR-ASSOCIATED EXONUCLEASE CAS4"/>
    <property type="match status" value="1"/>
</dbReference>
<dbReference type="PATRIC" id="fig|1230341.3.peg.2572"/>
<comment type="cofactor">
    <cofactor evidence="13">
        <name>iron-sulfur cluster</name>
        <dbReference type="ChEBI" id="CHEBI:30408"/>
    </cofactor>
</comment>
<dbReference type="GO" id="GO:0046872">
    <property type="term" value="F:metal ion binding"/>
    <property type="evidence" value="ECO:0007669"/>
    <property type="project" value="UniProtKB-KW"/>
</dbReference>
<dbReference type="RefSeq" id="WP_008592314.1">
    <property type="nucleotide sequence ID" value="NZ_AMPQ01000044.1"/>
</dbReference>
<proteinExistence type="inferred from homology"/>
<keyword evidence="7 13" id="KW-0378">Hydrolase</keyword>
<dbReference type="GO" id="GO:0004527">
    <property type="term" value="F:exonuclease activity"/>
    <property type="evidence" value="ECO:0007669"/>
    <property type="project" value="UniProtKB-KW"/>
</dbReference>
<keyword evidence="5 13" id="KW-0540">Nuclease</keyword>
<reference evidence="15 16" key="1">
    <citation type="journal article" date="2012" name="J. Bacteriol.">
        <title>Draft Genome Sequence of Salimicrobium sp. Strain MJ3, Isolated from Myulchi-Jeot, Korean Fermented Seafood.</title>
        <authorList>
            <person name="Lee S.H."/>
            <person name="Jung J.Y."/>
            <person name="Jeon C.O."/>
        </authorList>
    </citation>
    <scope>NUCLEOTIDE SEQUENCE [LARGE SCALE GENOMIC DNA]</scope>
    <source>
        <strain evidence="15 16">MJ3</strain>
    </source>
</reference>
<evidence type="ECO:0000256" key="4">
    <source>
        <dbReference type="ARBA" id="ARBA00020049"/>
    </source>
</evidence>
<keyword evidence="11 13" id="KW-0051">Antiviral defense</keyword>
<comment type="cofactor">
    <cofactor evidence="13">
        <name>Mg(2+)</name>
        <dbReference type="ChEBI" id="CHEBI:18420"/>
    </cofactor>
    <cofactor evidence="13">
        <name>Mn(2+)</name>
        <dbReference type="ChEBI" id="CHEBI:29035"/>
    </cofactor>
    <text evidence="13">Mg(2+) or Mn(2+) required for ssDNA cleavage activity.</text>
</comment>
<keyword evidence="6 13" id="KW-0479">Metal-binding</keyword>
<keyword evidence="9 13" id="KW-0408">Iron</keyword>
<evidence type="ECO:0000256" key="8">
    <source>
        <dbReference type="ARBA" id="ARBA00022839"/>
    </source>
</evidence>
<gene>
    <name evidence="15" type="ORF">MJ3_12789</name>
</gene>
<comment type="similarity">
    <text evidence="2 13">Belongs to the CRISPR-associated exonuclease Cas4 family.</text>
</comment>
<evidence type="ECO:0000256" key="1">
    <source>
        <dbReference type="ARBA" id="ARBA00001966"/>
    </source>
</evidence>
<evidence type="ECO:0000256" key="12">
    <source>
        <dbReference type="ARBA" id="ARBA00023211"/>
    </source>
</evidence>
<dbReference type="STRING" id="1230341.AAV35_008345"/>
<dbReference type="InterPro" id="IPR013343">
    <property type="entry name" value="CRISPR-assoc_prot_Cas4"/>
</dbReference>
<evidence type="ECO:0000256" key="3">
    <source>
        <dbReference type="ARBA" id="ARBA00012768"/>
    </source>
</evidence>
<dbReference type="InterPro" id="IPR011604">
    <property type="entry name" value="PDDEXK-like_dom_sf"/>
</dbReference>
<dbReference type="Gene3D" id="3.90.320.10">
    <property type="match status" value="1"/>
</dbReference>
<keyword evidence="8 13" id="KW-0269">Exonuclease</keyword>
<evidence type="ECO:0000256" key="5">
    <source>
        <dbReference type="ARBA" id="ARBA00022722"/>
    </source>
</evidence>
<feature type="domain" description="DUF83" evidence="14">
    <location>
        <begin position="13"/>
        <end position="200"/>
    </location>
</feature>
<dbReference type="eggNOG" id="COG1468">
    <property type="taxonomic scope" value="Bacteria"/>
</dbReference>
<evidence type="ECO:0000259" key="14">
    <source>
        <dbReference type="Pfam" id="PF01930"/>
    </source>
</evidence>
<evidence type="ECO:0000313" key="16">
    <source>
        <dbReference type="Proteomes" id="UP000011746"/>
    </source>
</evidence>
<accession>K2G833</accession>
<keyword evidence="10 13" id="KW-0411">Iron-sulfur</keyword>
<dbReference type="Pfam" id="PF01930">
    <property type="entry name" value="Cas_Cas4"/>
    <property type="match status" value="1"/>
</dbReference>
<comment type="function">
    <text evidence="13">CRISPR (clustered regularly interspaced short palindromic repeat) is an adaptive immune system that provides protection against mobile genetic elements (viruses, transposable elements and conjugative plasmids). CRISPR clusters contain sequences complementary to antecedent mobile elements and target invading nucleic acids. CRISPR clusters are transcribed and processed into CRISPR RNA (crRNA).</text>
</comment>
<sequence>MRDNKENEYLMLSGIQHFRFCRRQWALIHIEQQWAENAKTTEGNIMHKKADNPFVKEKRGEKIVARGMPIKSEELKLSGICDVVEFSKNDHGVPLHGSTETYEVFPVEYKRGKPKKDRTDILQLTAQAICLEEMLVTEVKKGYIYYGETKRREEVHFTLELRNELKNVASEMHDYFKRRYTPIVKTGKFCESCSLKDMCLPHLMNKESVRGYIERVISE</sequence>
<dbReference type="NCBIfam" id="TIGR00372">
    <property type="entry name" value="cas4"/>
    <property type="match status" value="1"/>
</dbReference>
<comment type="cofactor">
    <cofactor evidence="1">
        <name>[4Fe-4S] cluster</name>
        <dbReference type="ChEBI" id="CHEBI:49883"/>
    </cofactor>
</comment>
<keyword evidence="16" id="KW-1185">Reference proteome</keyword>
<name>K2G833_9BACI</name>
<evidence type="ECO:0000256" key="10">
    <source>
        <dbReference type="ARBA" id="ARBA00023014"/>
    </source>
</evidence>
<organism evidence="15 16">
    <name type="scientific">Salimicrobium jeotgali</name>
    <dbReference type="NCBI Taxonomy" id="1230341"/>
    <lineage>
        <taxon>Bacteria</taxon>
        <taxon>Bacillati</taxon>
        <taxon>Bacillota</taxon>
        <taxon>Bacilli</taxon>
        <taxon>Bacillales</taxon>
        <taxon>Bacillaceae</taxon>
        <taxon>Salimicrobium</taxon>
    </lineage>
</organism>
<dbReference type="GO" id="GO:0051536">
    <property type="term" value="F:iron-sulfur cluster binding"/>
    <property type="evidence" value="ECO:0007669"/>
    <property type="project" value="UniProtKB-KW"/>
</dbReference>
<dbReference type="AlphaFoldDB" id="K2G833"/>
<dbReference type="EMBL" id="AMPQ01000044">
    <property type="protein sequence ID" value="EKE30552.1"/>
    <property type="molecule type" value="Genomic_DNA"/>
</dbReference>
<dbReference type="PANTHER" id="PTHR36531:SF6">
    <property type="entry name" value="DNA REPLICATION ATP-DEPENDENT HELICASE_NUCLEASE DNA2"/>
    <property type="match status" value="1"/>
</dbReference>
<comment type="caution">
    <text evidence="15">The sequence shown here is derived from an EMBL/GenBank/DDBJ whole genome shotgun (WGS) entry which is preliminary data.</text>
</comment>
<dbReference type="EC" id="3.1.12.1" evidence="3 13"/>
<evidence type="ECO:0000256" key="11">
    <source>
        <dbReference type="ARBA" id="ARBA00023118"/>
    </source>
</evidence>
<dbReference type="OrthoDB" id="9781776at2"/>
<dbReference type="Proteomes" id="UP000011746">
    <property type="component" value="Unassembled WGS sequence"/>
</dbReference>